<evidence type="ECO:0000256" key="3">
    <source>
        <dbReference type="ARBA" id="ARBA00022448"/>
    </source>
</evidence>
<evidence type="ECO:0000256" key="1">
    <source>
        <dbReference type="ARBA" id="ARBA00004429"/>
    </source>
</evidence>
<evidence type="ECO:0000313" key="11">
    <source>
        <dbReference type="EMBL" id="QRQ82590.1"/>
    </source>
</evidence>
<evidence type="ECO:0000256" key="7">
    <source>
        <dbReference type="ARBA" id="ARBA00022970"/>
    </source>
</evidence>
<dbReference type="PANTHER" id="PTHR46997">
    <property type="entry name" value="LOW AFFINITY TRYPTOPHAN PERMEASE-RELATED"/>
    <property type="match status" value="1"/>
</dbReference>
<dbReference type="Proteomes" id="UP000653156">
    <property type="component" value="Chromosome"/>
</dbReference>
<keyword evidence="8 10" id="KW-1133">Transmembrane helix</keyword>
<name>A0A892ZJE0_9NEIS</name>
<evidence type="ECO:0000256" key="10">
    <source>
        <dbReference type="RuleBase" id="RU367149"/>
    </source>
</evidence>
<sequence>MPLTPSRAPSLLGGALIIAGTVVGAGMFANPTATAGIWFGGSLLVLAYTWFCMLASGLMLLEVGSHYPAGASFDTLVKDLLGPVWNGITGLAVAFVLYVLTYAYIFVGGDLTAQNLSAMGQTVPLPVGQLLFFTVLALCVVWSSRWVGRLTSVLLGGMVITFLLATGPLIGSAQWPLLLDSGAAAGTRYWPYVLTALPVCLASFGFHGNVASLYKHYRGDAAKVAKALWLGTLLALLIYVLWQLAIQGNLPRHAFAPVIAADGQVSVLIAEITRYGGHAAAGMGKMLSLFAYMAIATSFLGVTLGLFDYLADLCGWGDDAAGRSKTAALTFLPPLLACLLFPTGFVTVIGYVGLAAAVWTALVPAMLLRRSRQRFGLGRYRVRGGVTLMLLVFSFGVINIAAQLLSQWGWVPVFKG</sequence>
<keyword evidence="3 10" id="KW-0813">Transport</keyword>
<feature type="transmembrane region" description="Helical" evidence="10">
    <location>
        <begin position="12"/>
        <end position="29"/>
    </location>
</feature>
<dbReference type="KEGG" id="ptes:JQU52_04130"/>
<dbReference type="GO" id="GO:0005886">
    <property type="term" value="C:plasma membrane"/>
    <property type="evidence" value="ECO:0007669"/>
    <property type="project" value="UniProtKB-SubCell"/>
</dbReference>
<dbReference type="GO" id="GO:0003333">
    <property type="term" value="P:amino acid transmembrane transport"/>
    <property type="evidence" value="ECO:0007669"/>
    <property type="project" value="InterPro"/>
</dbReference>
<keyword evidence="6 10" id="KW-0812">Transmembrane</keyword>
<organism evidence="11 12">
    <name type="scientific">Paralysiella testudinis</name>
    <dbReference type="NCBI Taxonomy" id="2809020"/>
    <lineage>
        <taxon>Bacteria</taxon>
        <taxon>Pseudomonadati</taxon>
        <taxon>Pseudomonadota</taxon>
        <taxon>Betaproteobacteria</taxon>
        <taxon>Neisseriales</taxon>
        <taxon>Neisseriaceae</taxon>
        <taxon>Paralysiella</taxon>
    </lineage>
</organism>
<evidence type="ECO:0000256" key="9">
    <source>
        <dbReference type="ARBA" id="ARBA00023136"/>
    </source>
</evidence>
<evidence type="ECO:0000256" key="4">
    <source>
        <dbReference type="ARBA" id="ARBA00022475"/>
    </source>
</evidence>
<dbReference type="GO" id="GO:0015173">
    <property type="term" value="F:aromatic amino acid transmembrane transporter activity"/>
    <property type="evidence" value="ECO:0007669"/>
    <property type="project" value="UniProtKB-UniRule"/>
</dbReference>
<evidence type="ECO:0000256" key="6">
    <source>
        <dbReference type="ARBA" id="ARBA00022692"/>
    </source>
</evidence>
<keyword evidence="4 10" id="KW-1003">Cell membrane</keyword>
<dbReference type="InterPro" id="IPR013059">
    <property type="entry name" value="Trp_tyr_transpt"/>
</dbReference>
<dbReference type="PRINTS" id="PR00166">
    <property type="entry name" value="AROAAPRMEASE"/>
</dbReference>
<dbReference type="Pfam" id="PF03222">
    <property type="entry name" value="Trp_Tyr_perm"/>
    <property type="match status" value="1"/>
</dbReference>
<feature type="transmembrane region" description="Helical" evidence="10">
    <location>
        <begin position="125"/>
        <end position="143"/>
    </location>
</feature>
<dbReference type="Gene3D" id="1.20.1740.10">
    <property type="entry name" value="Amino acid/polyamine transporter I"/>
    <property type="match status" value="1"/>
</dbReference>
<keyword evidence="12" id="KW-1185">Reference proteome</keyword>
<keyword evidence="5 10" id="KW-0997">Cell inner membrane</keyword>
<dbReference type="RefSeq" id="WP_230339873.1">
    <property type="nucleotide sequence ID" value="NZ_CP069798.1"/>
</dbReference>
<reference evidence="11" key="1">
    <citation type="submission" date="2021-02" db="EMBL/GenBank/DDBJ databases">
        <title>Neisseriaceae sp. 26B isolated from the cloaca of a Common Toad-headed Turtle (Mesoclemmys nasuta).</title>
        <authorList>
            <person name="Spergser J."/>
            <person name="Busse H.-J."/>
        </authorList>
    </citation>
    <scope>NUCLEOTIDE SEQUENCE</scope>
    <source>
        <strain evidence="11">26B</strain>
    </source>
</reference>
<dbReference type="InterPro" id="IPR018227">
    <property type="entry name" value="Amino_acid_transport_2"/>
</dbReference>
<feature type="transmembrane region" description="Helical" evidence="10">
    <location>
        <begin position="289"/>
        <end position="311"/>
    </location>
</feature>
<evidence type="ECO:0000313" key="12">
    <source>
        <dbReference type="Proteomes" id="UP000653156"/>
    </source>
</evidence>
<dbReference type="EMBL" id="CP069798">
    <property type="protein sequence ID" value="QRQ82590.1"/>
    <property type="molecule type" value="Genomic_DNA"/>
</dbReference>
<proteinExistence type="inferred from homology"/>
<protein>
    <recommendedName>
        <fullName evidence="10">Aromatic amino acid permease</fullName>
    </recommendedName>
</protein>
<comment type="function">
    <text evidence="10">Involved in transporting aromatic amino acids across the cytoplasmic membrane.</text>
</comment>
<feature type="transmembrane region" description="Helical" evidence="10">
    <location>
        <begin position="190"/>
        <end position="212"/>
    </location>
</feature>
<feature type="transmembrane region" description="Helical" evidence="10">
    <location>
        <begin position="35"/>
        <end position="63"/>
    </location>
</feature>
<feature type="transmembrane region" description="Helical" evidence="10">
    <location>
        <begin position="384"/>
        <end position="405"/>
    </location>
</feature>
<feature type="transmembrane region" description="Helical" evidence="10">
    <location>
        <begin position="254"/>
        <end position="277"/>
    </location>
</feature>
<dbReference type="PANTHER" id="PTHR46997:SF1">
    <property type="entry name" value="LOW AFFINITY TRYPTOPHAN PERMEASE-RELATED"/>
    <property type="match status" value="1"/>
</dbReference>
<feature type="transmembrane region" description="Helical" evidence="10">
    <location>
        <begin position="84"/>
        <end position="105"/>
    </location>
</feature>
<evidence type="ECO:0000256" key="2">
    <source>
        <dbReference type="ARBA" id="ARBA00005452"/>
    </source>
</evidence>
<evidence type="ECO:0000256" key="8">
    <source>
        <dbReference type="ARBA" id="ARBA00022989"/>
    </source>
</evidence>
<comment type="subcellular location">
    <subcellularLocation>
        <location evidence="1 10">Cell inner membrane</location>
        <topology evidence="1 10">Multi-pass membrane protein</topology>
    </subcellularLocation>
</comment>
<comment type="similarity">
    <text evidence="2 10">Belongs to the amino acid/polyamine transporter 2 family. Mtr/TnaB/TyrP permease subfamily.</text>
</comment>
<dbReference type="NCBIfam" id="TIGR00837">
    <property type="entry name" value="araaP"/>
    <property type="match status" value="1"/>
</dbReference>
<feature type="transmembrane region" description="Helical" evidence="10">
    <location>
        <begin position="150"/>
        <end position="170"/>
    </location>
</feature>
<gene>
    <name evidence="11" type="ORF">JQU52_04130</name>
</gene>
<keyword evidence="7 10" id="KW-0029">Amino-acid transport</keyword>
<feature type="transmembrane region" description="Helical" evidence="10">
    <location>
        <begin position="224"/>
        <end position="242"/>
    </location>
</feature>
<dbReference type="AlphaFoldDB" id="A0A892ZJE0"/>
<feature type="transmembrane region" description="Helical" evidence="10">
    <location>
        <begin position="331"/>
        <end position="363"/>
    </location>
</feature>
<accession>A0A892ZJE0</accession>
<evidence type="ECO:0000256" key="5">
    <source>
        <dbReference type="ARBA" id="ARBA00022519"/>
    </source>
</evidence>
<keyword evidence="9 10" id="KW-0472">Membrane</keyword>